<protein>
    <submittedName>
        <fullName evidence="1">Uncharacterized protein</fullName>
    </submittedName>
</protein>
<proteinExistence type="predicted"/>
<accession>A0A6C0BE93</accession>
<sequence>MNSNKQTLSLNELINFIEKNFKNVDSEKVLSDSEPEIVEQKKEIMILPYDKIDNLELTKLNNLVISKFFTNISLKHIGIITHIDMYDGINISYISSILYLLLDGIETLNEKIRIDMIDLVIRRLTGEARYNFDVFEYSNLKWVTKDFVNNVRKLTGNELLRYVADFFIVNVFVIDISKDCLTFIGTEKYVKYKKNLFLVLINDSYEPVIINDNKYQDYKSPVIDKIISNNIIKDSDVLEDLTKYINKEVIEGEKLEVVTKKPIRRTRIKKT</sequence>
<reference evidence="1" key="1">
    <citation type="journal article" date="2020" name="Nature">
        <title>Giant virus diversity and host interactions through global metagenomics.</title>
        <authorList>
            <person name="Schulz F."/>
            <person name="Roux S."/>
            <person name="Paez-Espino D."/>
            <person name="Jungbluth S."/>
            <person name="Walsh D.A."/>
            <person name="Denef V.J."/>
            <person name="McMahon K.D."/>
            <person name="Konstantinidis K.T."/>
            <person name="Eloe-Fadrosh E.A."/>
            <person name="Kyrpides N.C."/>
            <person name="Woyke T."/>
        </authorList>
    </citation>
    <scope>NUCLEOTIDE SEQUENCE</scope>
    <source>
        <strain evidence="1">GVMAG-M-3300010160-60</strain>
    </source>
</reference>
<dbReference type="AlphaFoldDB" id="A0A6C0BE93"/>
<name>A0A6C0BE93_9ZZZZ</name>
<dbReference type="EMBL" id="MN739131">
    <property type="protein sequence ID" value="QHS90292.1"/>
    <property type="molecule type" value="Genomic_DNA"/>
</dbReference>
<organism evidence="1">
    <name type="scientific">viral metagenome</name>
    <dbReference type="NCBI Taxonomy" id="1070528"/>
    <lineage>
        <taxon>unclassified sequences</taxon>
        <taxon>metagenomes</taxon>
        <taxon>organismal metagenomes</taxon>
    </lineage>
</organism>
<evidence type="ECO:0000313" key="1">
    <source>
        <dbReference type="EMBL" id="QHS90292.1"/>
    </source>
</evidence>